<keyword evidence="4" id="KW-1185">Reference proteome</keyword>
<dbReference type="SUPFAM" id="SSF52540">
    <property type="entry name" value="P-loop containing nucleoside triphosphate hydrolases"/>
    <property type="match status" value="1"/>
</dbReference>
<organism evidence="3 4">
    <name type="scientific">Platanthera guangdongensis</name>
    <dbReference type="NCBI Taxonomy" id="2320717"/>
    <lineage>
        <taxon>Eukaryota</taxon>
        <taxon>Viridiplantae</taxon>
        <taxon>Streptophyta</taxon>
        <taxon>Embryophyta</taxon>
        <taxon>Tracheophyta</taxon>
        <taxon>Spermatophyta</taxon>
        <taxon>Magnoliopsida</taxon>
        <taxon>Liliopsida</taxon>
        <taxon>Asparagales</taxon>
        <taxon>Orchidaceae</taxon>
        <taxon>Orchidoideae</taxon>
        <taxon>Orchideae</taxon>
        <taxon>Orchidinae</taxon>
        <taxon>Platanthera</taxon>
    </lineage>
</organism>
<comment type="caution">
    <text evidence="3">The sequence shown here is derived from an EMBL/GenBank/DDBJ whole genome shotgun (WGS) entry which is preliminary data.</text>
</comment>
<dbReference type="Gene3D" id="3.40.50.300">
    <property type="entry name" value="P-loop containing nucleotide triphosphate hydrolases"/>
    <property type="match status" value="1"/>
</dbReference>
<dbReference type="InterPro" id="IPR050625">
    <property type="entry name" value="ParA/MinD_ATPase"/>
</dbReference>
<accession>A0ABR2LBN1</accession>
<evidence type="ECO:0008006" key="5">
    <source>
        <dbReference type="Google" id="ProtNLM"/>
    </source>
</evidence>
<keyword evidence="2" id="KW-0067">ATP-binding</keyword>
<evidence type="ECO:0000313" key="4">
    <source>
        <dbReference type="Proteomes" id="UP001412067"/>
    </source>
</evidence>
<dbReference type="InterPro" id="IPR027417">
    <property type="entry name" value="P-loop_NTPase"/>
</dbReference>
<dbReference type="Proteomes" id="UP001412067">
    <property type="component" value="Unassembled WGS sequence"/>
</dbReference>
<protein>
    <recommendedName>
        <fullName evidence="5">CobQ/CobB/MinD/ParA nucleotide binding domain-containing protein</fullName>
    </recommendedName>
</protein>
<sequence length="109" mass="12356">MVVITSRKGGVEKTTTTNFRLSLARPDVSVVAIDADVSLHNRINYTVVEDLNGDCRRDQALFRDKHWPSLELLCISKPQSKYPLSFVPKAIIWPIDALRSIIRHLIVSE</sequence>
<proteinExistence type="predicted"/>
<gene>
    <name evidence="3" type="ORF">KSP40_PGU002609</name>
</gene>
<evidence type="ECO:0000256" key="1">
    <source>
        <dbReference type="ARBA" id="ARBA00022741"/>
    </source>
</evidence>
<name>A0ABR2LBN1_9ASPA</name>
<reference evidence="3 4" key="1">
    <citation type="journal article" date="2022" name="Nat. Plants">
        <title>Genomes of leafy and leafless Platanthera orchids illuminate the evolution of mycoheterotrophy.</title>
        <authorList>
            <person name="Li M.H."/>
            <person name="Liu K.W."/>
            <person name="Li Z."/>
            <person name="Lu H.C."/>
            <person name="Ye Q.L."/>
            <person name="Zhang D."/>
            <person name="Wang J.Y."/>
            <person name="Li Y.F."/>
            <person name="Zhong Z.M."/>
            <person name="Liu X."/>
            <person name="Yu X."/>
            <person name="Liu D.K."/>
            <person name="Tu X.D."/>
            <person name="Liu B."/>
            <person name="Hao Y."/>
            <person name="Liao X.Y."/>
            <person name="Jiang Y.T."/>
            <person name="Sun W.H."/>
            <person name="Chen J."/>
            <person name="Chen Y.Q."/>
            <person name="Ai Y."/>
            <person name="Zhai J.W."/>
            <person name="Wu S.S."/>
            <person name="Zhou Z."/>
            <person name="Hsiao Y.Y."/>
            <person name="Wu W.L."/>
            <person name="Chen Y.Y."/>
            <person name="Lin Y.F."/>
            <person name="Hsu J.L."/>
            <person name="Li C.Y."/>
            <person name="Wang Z.W."/>
            <person name="Zhao X."/>
            <person name="Zhong W.Y."/>
            <person name="Ma X.K."/>
            <person name="Ma L."/>
            <person name="Huang J."/>
            <person name="Chen G.Z."/>
            <person name="Huang M.Z."/>
            <person name="Huang L."/>
            <person name="Peng D.H."/>
            <person name="Luo Y.B."/>
            <person name="Zou S.Q."/>
            <person name="Chen S.P."/>
            <person name="Lan S."/>
            <person name="Tsai W.C."/>
            <person name="Van de Peer Y."/>
            <person name="Liu Z.J."/>
        </authorList>
    </citation>
    <scope>NUCLEOTIDE SEQUENCE [LARGE SCALE GENOMIC DNA]</scope>
    <source>
        <strain evidence="3">Lor288</strain>
    </source>
</reference>
<dbReference type="EMBL" id="JBBWWR010000021">
    <property type="protein sequence ID" value="KAK8937540.1"/>
    <property type="molecule type" value="Genomic_DNA"/>
</dbReference>
<dbReference type="PANTHER" id="PTHR43384:SF6">
    <property type="entry name" value="SEPTUM SITE-DETERMINING PROTEIN MIND HOMOLOG, CHLOROPLASTIC"/>
    <property type="match status" value="1"/>
</dbReference>
<keyword evidence="1" id="KW-0547">Nucleotide-binding</keyword>
<evidence type="ECO:0000256" key="2">
    <source>
        <dbReference type="ARBA" id="ARBA00022840"/>
    </source>
</evidence>
<dbReference type="PANTHER" id="PTHR43384">
    <property type="entry name" value="SEPTUM SITE-DETERMINING PROTEIN MIND HOMOLOG, CHLOROPLASTIC-RELATED"/>
    <property type="match status" value="1"/>
</dbReference>
<evidence type="ECO:0000313" key="3">
    <source>
        <dbReference type="EMBL" id="KAK8937540.1"/>
    </source>
</evidence>